<organism evidence="1 2">
    <name type="scientific">Takifugu flavidus</name>
    <name type="common">sansaifugu</name>
    <dbReference type="NCBI Taxonomy" id="433684"/>
    <lineage>
        <taxon>Eukaryota</taxon>
        <taxon>Metazoa</taxon>
        <taxon>Chordata</taxon>
        <taxon>Craniata</taxon>
        <taxon>Vertebrata</taxon>
        <taxon>Euteleostomi</taxon>
        <taxon>Actinopterygii</taxon>
        <taxon>Neopterygii</taxon>
        <taxon>Teleostei</taxon>
        <taxon>Neoteleostei</taxon>
        <taxon>Acanthomorphata</taxon>
        <taxon>Eupercaria</taxon>
        <taxon>Tetraodontiformes</taxon>
        <taxon>Tetradontoidea</taxon>
        <taxon>Tetraodontidae</taxon>
        <taxon>Takifugu</taxon>
    </lineage>
</organism>
<dbReference type="Proteomes" id="UP000324091">
    <property type="component" value="Chromosome 20"/>
</dbReference>
<accession>A0A5C6NEX4</accession>
<dbReference type="EMBL" id="RHFK02000013">
    <property type="protein sequence ID" value="TWW66072.1"/>
    <property type="molecule type" value="Genomic_DNA"/>
</dbReference>
<reference evidence="1 2" key="1">
    <citation type="submission" date="2019-04" db="EMBL/GenBank/DDBJ databases">
        <title>Chromosome genome assembly for Takifugu flavidus.</title>
        <authorList>
            <person name="Xiao S."/>
        </authorList>
    </citation>
    <scope>NUCLEOTIDE SEQUENCE [LARGE SCALE GENOMIC DNA]</scope>
    <source>
        <strain evidence="1">HTHZ2018</strain>
        <tissue evidence="1">Muscle</tissue>
    </source>
</reference>
<keyword evidence="2" id="KW-1185">Reference proteome</keyword>
<proteinExistence type="predicted"/>
<protein>
    <submittedName>
        <fullName evidence="1">Uncharacterized protein</fullName>
    </submittedName>
</protein>
<name>A0A5C6NEX4_9TELE</name>
<feature type="non-terminal residue" evidence="1">
    <location>
        <position position="1"/>
    </location>
</feature>
<evidence type="ECO:0000313" key="2">
    <source>
        <dbReference type="Proteomes" id="UP000324091"/>
    </source>
</evidence>
<dbReference type="AlphaFoldDB" id="A0A5C6NEX4"/>
<comment type="caution">
    <text evidence="1">The sequence shown here is derived from an EMBL/GenBank/DDBJ whole genome shotgun (WGS) entry which is preliminary data.</text>
</comment>
<evidence type="ECO:0000313" key="1">
    <source>
        <dbReference type="EMBL" id="TWW66072.1"/>
    </source>
</evidence>
<sequence>EDCSAPMFPMKNQYSNRGSAAANGAKLLELARGDHVLLPPIYTCRSTPSPGGIPSRVKNVEDVPGEQMVQRESWTASMQRQDCSLPCRGL</sequence>
<gene>
    <name evidence="1" type="ORF">D4764_20G0001040</name>
</gene>